<feature type="domain" description="Laminin EGF-like" evidence="13">
    <location>
        <begin position="165"/>
        <end position="229"/>
    </location>
</feature>
<dbReference type="FunFam" id="2.10.25.10:FF:000333">
    <property type="entry name" value="netrin-4 isoform X2"/>
    <property type="match status" value="1"/>
</dbReference>
<dbReference type="SUPFAM" id="SSF57196">
    <property type="entry name" value="EGF/Laminin"/>
    <property type="match status" value="4"/>
</dbReference>
<dbReference type="GO" id="GO:0009888">
    <property type="term" value="P:tissue development"/>
    <property type="evidence" value="ECO:0007669"/>
    <property type="project" value="TreeGrafter"/>
</dbReference>
<dbReference type="PANTHER" id="PTHR10574:SF233">
    <property type="entry name" value="LAMININ SUBUNIT BETA-1"/>
    <property type="match status" value="1"/>
</dbReference>
<evidence type="ECO:0000256" key="2">
    <source>
        <dbReference type="ARBA" id="ARBA00022525"/>
    </source>
</evidence>
<dbReference type="Gene3D" id="2.170.300.10">
    <property type="entry name" value="Tie2 ligand-binding domain superfamily"/>
    <property type="match status" value="2"/>
</dbReference>
<dbReference type="CDD" id="cd00055">
    <property type="entry name" value="EGF_Lam"/>
    <property type="match status" value="4"/>
</dbReference>
<dbReference type="GO" id="GO:0016477">
    <property type="term" value="P:cell migration"/>
    <property type="evidence" value="ECO:0007669"/>
    <property type="project" value="TreeGrafter"/>
</dbReference>
<evidence type="ECO:0000259" key="13">
    <source>
        <dbReference type="PROSITE" id="PS50027"/>
    </source>
</evidence>
<dbReference type="FunFam" id="2.10.25.10:FF:000084">
    <property type="entry name" value="Laminin subunit alpha 3"/>
    <property type="match status" value="1"/>
</dbReference>
<evidence type="ECO:0000256" key="7">
    <source>
        <dbReference type="ARBA" id="ARBA00022889"/>
    </source>
</evidence>
<dbReference type="GO" id="GO:0007411">
    <property type="term" value="P:axon guidance"/>
    <property type="evidence" value="ECO:0007669"/>
    <property type="project" value="TreeGrafter"/>
</dbReference>
<dbReference type="InterPro" id="IPR056863">
    <property type="entry name" value="LMN_ATRN_NET-like_EGF"/>
</dbReference>
<dbReference type="GO" id="GO:0150043">
    <property type="term" value="F:structural constituent of synapse-associated extracellular matrix"/>
    <property type="evidence" value="ECO:0007669"/>
    <property type="project" value="TreeGrafter"/>
</dbReference>
<comment type="caution">
    <text evidence="14">The sequence shown here is derived from an EMBL/GenBank/DDBJ whole genome shotgun (WGS) entry which is preliminary data.</text>
</comment>
<dbReference type="FunFam" id="2.10.25.10:FF:000135">
    <property type="entry name" value="Laminin subunit beta 4"/>
    <property type="match status" value="1"/>
</dbReference>
<keyword evidence="5" id="KW-0677">Repeat</keyword>
<evidence type="ECO:0000313" key="14">
    <source>
        <dbReference type="EMBL" id="NXS17973.1"/>
    </source>
</evidence>
<dbReference type="OrthoDB" id="5985440at2759"/>
<dbReference type="InterPro" id="IPR000742">
    <property type="entry name" value="EGF"/>
</dbReference>
<keyword evidence="9 12" id="KW-1015">Disulfide bond</keyword>
<evidence type="ECO:0000256" key="9">
    <source>
        <dbReference type="ARBA" id="ARBA00023157"/>
    </source>
</evidence>
<evidence type="ECO:0000256" key="3">
    <source>
        <dbReference type="ARBA" id="ARBA00022530"/>
    </source>
</evidence>
<dbReference type="Pfam" id="PF24973">
    <property type="entry name" value="EGF_LMN_ATRN"/>
    <property type="match status" value="1"/>
</dbReference>
<dbReference type="FunFam" id="2.170.300.10:FF:000004">
    <property type="entry name" value="Laminin subunit beta 1"/>
    <property type="match status" value="1"/>
</dbReference>
<dbReference type="FunFam" id="2.170.300.10:FF:000001">
    <property type="entry name" value="Laminin subunit beta-1"/>
    <property type="match status" value="1"/>
</dbReference>
<dbReference type="InterPro" id="IPR050440">
    <property type="entry name" value="Laminin/Netrin_ECM"/>
</dbReference>
<dbReference type="Pfam" id="PF00053">
    <property type="entry name" value="EGF_laminin"/>
    <property type="match status" value="3"/>
</dbReference>
<feature type="non-terminal residue" evidence="14">
    <location>
        <position position="1"/>
    </location>
</feature>
<comment type="caution">
    <text evidence="12">Lacks conserved residue(s) required for the propagation of feature annotation.</text>
</comment>
<organism evidence="14 15">
    <name type="scientific">Mystacornis crossleyi</name>
    <dbReference type="NCBI Taxonomy" id="98133"/>
    <lineage>
        <taxon>Eukaryota</taxon>
        <taxon>Metazoa</taxon>
        <taxon>Chordata</taxon>
        <taxon>Craniata</taxon>
        <taxon>Vertebrata</taxon>
        <taxon>Euteleostomi</taxon>
        <taxon>Archelosauria</taxon>
        <taxon>Archosauria</taxon>
        <taxon>Dinosauria</taxon>
        <taxon>Saurischia</taxon>
        <taxon>Theropoda</taxon>
        <taxon>Coelurosauria</taxon>
        <taxon>Aves</taxon>
        <taxon>Neognathae</taxon>
        <taxon>Neoaves</taxon>
        <taxon>Telluraves</taxon>
        <taxon>Australaves</taxon>
        <taxon>Passeriformes</taxon>
        <taxon>Sylvioidea</taxon>
        <taxon>Timaliidae</taxon>
        <taxon>Mystacornis</taxon>
    </lineage>
</organism>
<dbReference type="PROSITE" id="PS00022">
    <property type="entry name" value="EGF_1"/>
    <property type="match status" value="1"/>
</dbReference>
<dbReference type="Proteomes" id="UP000537747">
    <property type="component" value="Unassembled WGS sequence"/>
</dbReference>
<dbReference type="GO" id="GO:0034446">
    <property type="term" value="P:substrate adhesion-dependent cell spreading"/>
    <property type="evidence" value="ECO:0007669"/>
    <property type="project" value="TreeGrafter"/>
</dbReference>
<feature type="domain" description="Laminin EGF-like" evidence="13">
    <location>
        <begin position="105"/>
        <end position="164"/>
    </location>
</feature>
<gene>
    <name evidence="14" type="primary">Lamb1_0</name>
    <name evidence="14" type="ORF">MYSCRO_R06678</name>
</gene>
<dbReference type="SMART" id="SM00180">
    <property type="entry name" value="EGF_Lam"/>
    <property type="match status" value="4"/>
</dbReference>
<dbReference type="AlphaFoldDB" id="A0A7L2SC46"/>
<sequence>VHGHCMCRHNTKGLNCEQCLDFYHDLPWRPAEGRNSNACKKCNCNGHSSQCHFDMAVYMTTGNTSGGVCDDCQHNTVGRNCEQCKPFYFQHPERDLRDPDVCEPCNCDPAGSQNGGICDRYTDFSTGLIAGQCRCKLFVEGERCDLCKEGFYGLSADDPAGCQSCACNPLGTHPGGNPCDSETGNCYCKRLVTGKQCNQCLASSSLYNKLGDIGPEHWGLSNDMDGCRPC</sequence>
<feature type="domain" description="Laminin EGF-like" evidence="13">
    <location>
        <begin position="1"/>
        <end position="41"/>
    </location>
</feature>
<evidence type="ECO:0000313" key="15">
    <source>
        <dbReference type="Proteomes" id="UP000537747"/>
    </source>
</evidence>
<evidence type="ECO:0000256" key="5">
    <source>
        <dbReference type="ARBA" id="ARBA00022737"/>
    </source>
</evidence>
<dbReference type="GO" id="GO:0009887">
    <property type="term" value="P:animal organ morphogenesis"/>
    <property type="evidence" value="ECO:0007669"/>
    <property type="project" value="TreeGrafter"/>
</dbReference>
<feature type="non-terminal residue" evidence="14">
    <location>
        <position position="230"/>
    </location>
</feature>
<proteinExistence type="predicted"/>
<keyword evidence="11 12" id="KW-0424">Laminin EGF-like domain</keyword>
<keyword evidence="3" id="KW-0272">Extracellular matrix</keyword>
<keyword evidence="2" id="KW-0964">Secreted</keyword>
<evidence type="ECO:0000256" key="12">
    <source>
        <dbReference type="PROSITE-ProRule" id="PRU00460"/>
    </source>
</evidence>
<keyword evidence="7" id="KW-0130">Cell adhesion</keyword>
<feature type="domain" description="Laminin EGF-like" evidence="13">
    <location>
        <begin position="42"/>
        <end position="104"/>
    </location>
</feature>
<keyword evidence="8" id="KW-0175">Coiled coil</keyword>
<keyword evidence="15" id="KW-1185">Reference proteome</keyword>
<feature type="disulfide bond" evidence="12">
    <location>
        <begin position="7"/>
        <end position="16"/>
    </location>
</feature>
<evidence type="ECO:0000256" key="8">
    <source>
        <dbReference type="ARBA" id="ARBA00023054"/>
    </source>
</evidence>
<evidence type="ECO:0000256" key="1">
    <source>
        <dbReference type="ARBA" id="ARBA00004302"/>
    </source>
</evidence>
<dbReference type="GO" id="GO:0070831">
    <property type="term" value="P:basement membrane assembly"/>
    <property type="evidence" value="ECO:0007669"/>
    <property type="project" value="TreeGrafter"/>
</dbReference>
<dbReference type="EMBL" id="VYZQ01026489">
    <property type="protein sequence ID" value="NXS17973.1"/>
    <property type="molecule type" value="Genomic_DNA"/>
</dbReference>
<dbReference type="PROSITE" id="PS01248">
    <property type="entry name" value="EGF_LAM_1"/>
    <property type="match status" value="1"/>
</dbReference>
<evidence type="ECO:0000256" key="10">
    <source>
        <dbReference type="ARBA" id="ARBA00023180"/>
    </source>
</evidence>
<feature type="disulfide bond" evidence="12">
    <location>
        <begin position="135"/>
        <end position="144"/>
    </location>
</feature>
<reference evidence="14 15" key="1">
    <citation type="submission" date="2019-09" db="EMBL/GenBank/DDBJ databases">
        <title>Bird 10,000 Genomes (B10K) Project - Family phase.</title>
        <authorList>
            <person name="Zhang G."/>
        </authorList>
    </citation>
    <scope>NUCLEOTIDE SEQUENCE [LARGE SCALE GENOMIC DNA]</scope>
    <source>
        <strain evidence="14">B10K-DU-002-82</strain>
    </source>
</reference>
<evidence type="ECO:0000256" key="4">
    <source>
        <dbReference type="ARBA" id="ARBA00022729"/>
    </source>
</evidence>
<evidence type="ECO:0000256" key="6">
    <source>
        <dbReference type="ARBA" id="ARBA00022869"/>
    </source>
</evidence>
<name>A0A7L2SC46_9PASS</name>
<keyword evidence="4" id="KW-0732">Signal</keyword>
<evidence type="ECO:0000256" key="11">
    <source>
        <dbReference type="ARBA" id="ARBA00023292"/>
    </source>
</evidence>
<keyword evidence="6" id="KW-0084">Basement membrane</keyword>
<dbReference type="InterPro" id="IPR002049">
    <property type="entry name" value="LE_dom"/>
</dbReference>
<dbReference type="GO" id="GO:0043256">
    <property type="term" value="C:laminin complex"/>
    <property type="evidence" value="ECO:0007669"/>
    <property type="project" value="TreeGrafter"/>
</dbReference>
<dbReference type="PRINTS" id="PR00011">
    <property type="entry name" value="EGFLAMININ"/>
</dbReference>
<feature type="disulfide bond" evidence="12">
    <location>
        <begin position="188"/>
        <end position="197"/>
    </location>
</feature>
<protein>
    <submittedName>
        <fullName evidence="14">LAMB1 protein</fullName>
    </submittedName>
</protein>
<dbReference type="GO" id="GO:0005178">
    <property type="term" value="F:integrin binding"/>
    <property type="evidence" value="ECO:0007669"/>
    <property type="project" value="TreeGrafter"/>
</dbReference>
<comment type="subcellular location">
    <subcellularLocation>
        <location evidence="1">Secreted</location>
        <location evidence="1">Extracellular space</location>
        <location evidence="1">Extracellular matrix</location>
        <location evidence="1">Basement membrane</location>
    </subcellularLocation>
</comment>
<accession>A0A7L2SC46</accession>
<dbReference type="PANTHER" id="PTHR10574">
    <property type="entry name" value="NETRIN/LAMININ-RELATED"/>
    <property type="match status" value="1"/>
</dbReference>
<feature type="disulfide bond" evidence="12">
    <location>
        <begin position="72"/>
        <end position="81"/>
    </location>
</feature>
<dbReference type="PROSITE" id="PS50027">
    <property type="entry name" value="EGF_LAM_2"/>
    <property type="match status" value="4"/>
</dbReference>
<keyword evidence="10" id="KW-0325">Glycoprotein</keyword>